<sequence>MAKCAVSYDSLKGDYLCLLVIETKPKENSTLIVFNRHDMTELSNCQGKKELNQLGNGSVHIVMQSTRRHIRRKIIDRILIFLPAILQLLDINN</sequence>
<keyword evidence="2" id="KW-1185">Reference proteome</keyword>
<name>A0A1J1IPC4_9DIPT</name>
<protein>
    <submittedName>
        <fullName evidence="1">CLUMA_CG014743, isoform A</fullName>
    </submittedName>
</protein>
<dbReference type="AlphaFoldDB" id="A0A1J1IPC4"/>
<proteinExistence type="predicted"/>
<dbReference type="EMBL" id="CVRI01000055">
    <property type="protein sequence ID" value="CRL01578.1"/>
    <property type="molecule type" value="Genomic_DNA"/>
</dbReference>
<gene>
    <name evidence="1" type="ORF">CLUMA_CG014743</name>
</gene>
<reference evidence="1 2" key="1">
    <citation type="submission" date="2015-04" db="EMBL/GenBank/DDBJ databases">
        <authorList>
            <person name="Syromyatnikov M.Y."/>
            <person name="Popov V.N."/>
        </authorList>
    </citation>
    <scope>NUCLEOTIDE SEQUENCE [LARGE SCALE GENOMIC DNA]</scope>
</reference>
<evidence type="ECO:0000313" key="1">
    <source>
        <dbReference type="EMBL" id="CRL01578.1"/>
    </source>
</evidence>
<dbReference type="Proteomes" id="UP000183832">
    <property type="component" value="Unassembled WGS sequence"/>
</dbReference>
<evidence type="ECO:0000313" key="2">
    <source>
        <dbReference type="Proteomes" id="UP000183832"/>
    </source>
</evidence>
<organism evidence="1 2">
    <name type="scientific">Clunio marinus</name>
    <dbReference type="NCBI Taxonomy" id="568069"/>
    <lineage>
        <taxon>Eukaryota</taxon>
        <taxon>Metazoa</taxon>
        <taxon>Ecdysozoa</taxon>
        <taxon>Arthropoda</taxon>
        <taxon>Hexapoda</taxon>
        <taxon>Insecta</taxon>
        <taxon>Pterygota</taxon>
        <taxon>Neoptera</taxon>
        <taxon>Endopterygota</taxon>
        <taxon>Diptera</taxon>
        <taxon>Nematocera</taxon>
        <taxon>Chironomoidea</taxon>
        <taxon>Chironomidae</taxon>
        <taxon>Clunio</taxon>
    </lineage>
</organism>
<accession>A0A1J1IPC4</accession>